<gene>
    <name evidence="2" type="ORF">K8W01_04275</name>
</gene>
<protein>
    <submittedName>
        <fullName evidence="2">TniQ family protein</fullName>
    </submittedName>
</protein>
<reference evidence="2" key="2">
    <citation type="submission" date="2021-09" db="EMBL/GenBank/DDBJ databases">
        <authorList>
            <person name="Gilroy R."/>
        </authorList>
    </citation>
    <scope>NUCLEOTIDE SEQUENCE</scope>
    <source>
        <strain evidence="2">316</strain>
    </source>
</reference>
<evidence type="ECO:0000313" key="2">
    <source>
        <dbReference type="EMBL" id="HJE22854.1"/>
    </source>
</evidence>
<feature type="domain" description="TniQ" evidence="1">
    <location>
        <begin position="127"/>
        <end position="255"/>
    </location>
</feature>
<reference evidence="2" key="1">
    <citation type="journal article" date="2021" name="PeerJ">
        <title>Extensive microbial diversity within the chicken gut microbiome revealed by metagenomics and culture.</title>
        <authorList>
            <person name="Gilroy R."/>
            <person name="Ravi A."/>
            <person name="Getino M."/>
            <person name="Pursley I."/>
            <person name="Horton D.L."/>
            <person name="Alikhan N.F."/>
            <person name="Baker D."/>
            <person name="Gharbi K."/>
            <person name="Hall N."/>
            <person name="Watson M."/>
            <person name="Adriaenssens E.M."/>
            <person name="Foster-Nyarko E."/>
            <person name="Jarju S."/>
            <person name="Secka A."/>
            <person name="Antonio M."/>
            <person name="Oren A."/>
            <person name="Chaudhuri R.R."/>
            <person name="La Ragione R."/>
            <person name="Hildebrand F."/>
            <person name="Pallen M.J."/>
        </authorList>
    </citation>
    <scope>NUCLEOTIDE SEQUENCE</scope>
    <source>
        <strain evidence="2">316</strain>
    </source>
</reference>
<dbReference type="InterPro" id="IPR009492">
    <property type="entry name" value="TniQ"/>
</dbReference>
<dbReference type="AlphaFoldDB" id="A0A921JE61"/>
<sequence length="625" mass="69692">MAQQNDAPFNLLRDDAERCGHIVPATSPEGREAELRIPGARLDRPNFHGSPDVIDPFGVITGKERKRIGQRHIVEAGDRGGASNSMTWPKGRNPSAALMLRYAPDAGSARSSWTCRKAPLRLRSHGAGEPAYSFLHRLASRNAYGAREFADAYNLDFRALLWGDRTEVGRLSAVADVDAASLLVATPARARSRIWIVSGERLTAQYIERGRDRICPACVAEDRIATPGENGFGIRRRVWWDLTFLHHCPIHEIPLRGLRSEAPGVLEGTADTDAENGYGWEAYVLGRLGFTQRTEAQLLDQLSLRATVDLVATCGAVELHGVPSKARRLHIEHGANAMRSGFRVARSKNSFVDFLWRRRGEDADCLMAEFFGLLHVRSIHSRSFEEPDVAKLVRLFAAEEKLRQTLLRQAADAMDQTPAEMVGNNSFWISATNLYLELNSNKIPIISRPDYGCIPLIQALRSEIGSMRVFEALIDGRLLPKCQVRSFSGLCSIFVSKADIDRIGAPKEKTKPPLTAEVFGRRLNMHVKNVRKLVLHGIVKKSDRQADRCYIIDESEFKKFVQTYVTARRIAWALKTDACLIKQMLHEKYGIEGVLPKEAGVSLFRRSDLLRVGLPAPEMQIASGD</sequence>
<comment type="caution">
    <text evidence="2">The sequence shown here is derived from an EMBL/GenBank/DDBJ whole genome shotgun (WGS) entry which is preliminary data.</text>
</comment>
<dbReference type="Proteomes" id="UP000742631">
    <property type="component" value="Unassembled WGS sequence"/>
</dbReference>
<name>A0A921JE61_9HYPH</name>
<evidence type="ECO:0000259" key="1">
    <source>
        <dbReference type="Pfam" id="PF06527"/>
    </source>
</evidence>
<organism evidence="2 3">
    <name type="scientific">Methylorubrum populi</name>
    <dbReference type="NCBI Taxonomy" id="223967"/>
    <lineage>
        <taxon>Bacteria</taxon>
        <taxon>Pseudomonadati</taxon>
        <taxon>Pseudomonadota</taxon>
        <taxon>Alphaproteobacteria</taxon>
        <taxon>Hyphomicrobiales</taxon>
        <taxon>Methylobacteriaceae</taxon>
        <taxon>Methylorubrum</taxon>
    </lineage>
</organism>
<dbReference type="Pfam" id="PF06527">
    <property type="entry name" value="TniQ"/>
    <property type="match status" value="1"/>
</dbReference>
<evidence type="ECO:0000313" key="3">
    <source>
        <dbReference type="Proteomes" id="UP000742631"/>
    </source>
</evidence>
<accession>A0A921JE61</accession>
<proteinExistence type="predicted"/>
<dbReference type="EMBL" id="DYYG01000013">
    <property type="protein sequence ID" value="HJE22854.1"/>
    <property type="molecule type" value="Genomic_DNA"/>
</dbReference>